<reference evidence="7 8" key="1">
    <citation type="submission" date="2020-10" db="EMBL/GenBank/DDBJ databases">
        <title>Ca. Dormibacterota MAGs.</title>
        <authorList>
            <person name="Montgomery K."/>
        </authorList>
    </citation>
    <scope>NUCLEOTIDE SEQUENCE [LARGE SCALE GENOMIC DNA]</scope>
    <source>
        <strain evidence="7">SC8811_S16_3</strain>
    </source>
</reference>
<protein>
    <submittedName>
        <fullName evidence="7">ABC transporter ATP-binding protein</fullName>
    </submittedName>
</protein>
<gene>
    <name evidence="7" type="ORF">JF888_06395</name>
</gene>
<comment type="similarity">
    <text evidence="1">Belongs to the ABC transporter superfamily.</text>
</comment>
<feature type="domain" description="ABC transporter" evidence="6">
    <location>
        <begin position="6"/>
        <end position="240"/>
    </location>
</feature>
<dbReference type="Gene3D" id="3.40.50.300">
    <property type="entry name" value="P-loop containing nucleotide triphosphate hydrolases"/>
    <property type="match status" value="1"/>
</dbReference>
<dbReference type="Pfam" id="PF00005">
    <property type="entry name" value="ABC_tran"/>
    <property type="match status" value="1"/>
</dbReference>
<dbReference type="SMART" id="SM00382">
    <property type="entry name" value="AAA"/>
    <property type="match status" value="1"/>
</dbReference>
<dbReference type="EMBL" id="JAEKNQ010000024">
    <property type="protein sequence ID" value="MBJ7602808.1"/>
    <property type="molecule type" value="Genomic_DNA"/>
</dbReference>
<evidence type="ECO:0000256" key="1">
    <source>
        <dbReference type="ARBA" id="ARBA00005417"/>
    </source>
</evidence>
<proteinExistence type="inferred from homology"/>
<keyword evidence="5" id="KW-0029">Amino-acid transport</keyword>
<organism evidence="7 8">
    <name type="scientific">Candidatus Dormiibacter inghamiae</name>
    <dbReference type="NCBI Taxonomy" id="3127013"/>
    <lineage>
        <taxon>Bacteria</taxon>
        <taxon>Bacillati</taxon>
        <taxon>Candidatus Dormiibacterota</taxon>
        <taxon>Candidatus Dormibacteria</taxon>
        <taxon>Candidatus Dormibacterales</taxon>
        <taxon>Candidatus Dormibacteraceae</taxon>
        <taxon>Candidatus Dormiibacter</taxon>
    </lineage>
</organism>
<keyword evidence="4 7" id="KW-0067">ATP-binding</keyword>
<dbReference type="GO" id="GO:0016887">
    <property type="term" value="F:ATP hydrolysis activity"/>
    <property type="evidence" value="ECO:0007669"/>
    <property type="project" value="InterPro"/>
</dbReference>
<dbReference type="GO" id="GO:0015658">
    <property type="term" value="F:branched-chain amino acid transmembrane transporter activity"/>
    <property type="evidence" value="ECO:0007669"/>
    <property type="project" value="TreeGrafter"/>
</dbReference>
<dbReference type="PANTHER" id="PTHR43820">
    <property type="entry name" value="HIGH-AFFINITY BRANCHED-CHAIN AMINO ACID TRANSPORT ATP-BINDING PROTEIN LIVF"/>
    <property type="match status" value="1"/>
</dbReference>
<keyword evidence="3" id="KW-0547">Nucleotide-binding</keyword>
<dbReference type="SUPFAM" id="SSF52540">
    <property type="entry name" value="P-loop containing nucleoside triphosphate hydrolases"/>
    <property type="match status" value="1"/>
</dbReference>
<evidence type="ECO:0000256" key="4">
    <source>
        <dbReference type="ARBA" id="ARBA00022840"/>
    </source>
</evidence>
<dbReference type="Proteomes" id="UP000620075">
    <property type="component" value="Unassembled WGS sequence"/>
</dbReference>
<dbReference type="InterPro" id="IPR003439">
    <property type="entry name" value="ABC_transporter-like_ATP-bd"/>
</dbReference>
<dbReference type="AlphaFoldDB" id="A0A934ND62"/>
<dbReference type="PROSITE" id="PS50893">
    <property type="entry name" value="ABC_TRANSPORTER_2"/>
    <property type="match status" value="1"/>
</dbReference>
<evidence type="ECO:0000256" key="3">
    <source>
        <dbReference type="ARBA" id="ARBA00022741"/>
    </source>
</evidence>
<keyword evidence="2" id="KW-0813">Transport</keyword>
<dbReference type="InterPro" id="IPR027417">
    <property type="entry name" value="P-loop_NTPase"/>
</dbReference>
<evidence type="ECO:0000259" key="6">
    <source>
        <dbReference type="PROSITE" id="PS50893"/>
    </source>
</evidence>
<comment type="caution">
    <text evidence="7">The sequence shown here is derived from an EMBL/GenBank/DDBJ whole genome shotgun (WGS) entry which is preliminary data.</text>
</comment>
<evidence type="ECO:0000256" key="2">
    <source>
        <dbReference type="ARBA" id="ARBA00022448"/>
    </source>
</evidence>
<accession>A0A934ND62</accession>
<dbReference type="GO" id="GO:0005524">
    <property type="term" value="F:ATP binding"/>
    <property type="evidence" value="ECO:0007669"/>
    <property type="project" value="UniProtKB-KW"/>
</dbReference>
<name>A0A934ND62_9BACT</name>
<evidence type="ECO:0000313" key="7">
    <source>
        <dbReference type="EMBL" id="MBJ7602808.1"/>
    </source>
</evidence>
<sequence>MILPMLEVTGLNAGYEDVLVLDGVSMGATPGSTVAIVGPNGAGKSTLLKAVYGLARVRSGRVVFRRDGAEHEITGWPPHRLTTLGLNYVPQTDNVFAALSVRENLLLGATARPRQAQARMERLLIEFGPLRAVLDRLAGALSGGQRQSLAVARALMSEPALLLLDEPSAGLAPEAVRTVFGHLGRLRKEGLTIVIVEQNARLALASADNAYVLEGGRNRYEGPGQKLLEDARVVELYLGGSGAGETKHARAAADQ</sequence>
<dbReference type="InterPro" id="IPR003593">
    <property type="entry name" value="AAA+_ATPase"/>
</dbReference>
<dbReference type="CDD" id="cd03224">
    <property type="entry name" value="ABC_TM1139_LivF_branched"/>
    <property type="match status" value="1"/>
</dbReference>
<evidence type="ECO:0000256" key="5">
    <source>
        <dbReference type="ARBA" id="ARBA00022970"/>
    </source>
</evidence>
<dbReference type="GO" id="GO:0015807">
    <property type="term" value="P:L-amino acid transport"/>
    <property type="evidence" value="ECO:0007669"/>
    <property type="project" value="TreeGrafter"/>
</dbReference>
<evidence type="ECO:0000313" key="8">
    <source>
        <dbReference type="Proteomes" id="UP000620075"/>
    </source>
</evidence>
<dbReference type="InterPro" id="IPR052156">
    <property type="entry name" value="BCAA_Transport_ATP-bd_LivF"/>
</dbReference>
<dbReference type="PANTHER" id="PTHR43820:SF7">
    <property type="entry name" value="BRANCHED-CHAIN AMINO ACID TRANSPORT ATP-BINDING PROTEIN LIVF-RELATED"/>
    <property type="match status" value="1"/>
</dbReference>